<comment type="similarity">
    <text evidence="1">Belongs to the thioredoxin family.</text>
</comment>
<gene>
    <name evidence="5" type="ORF">NC799_10980</name>
</gene>
<dbReference type="GO" id="GO:0005829">
    <property type="term" value="C:cytosol"/>
    <property type="evidence" value="ECO:0007669"/>
    <property type="project" value="TreeGrafter"/>
</dbReference>
<keyword evidence="3" id="KW-0676">Redox-active center</keyword>
<name>A0A9X3WH89_9BACI</name>
<evidence type="ECO:0000313" key="5">
    <source>
        <dbReference type="EMBL" id="MDC3417419.1"/>
    </source>
</evidence>
<keyword evidence="2" id="KW-1015">Disulfide bond</keyword>
<dbReference type="PANTHER" id="PTHR45663:SF11">
    <property type="entry name" value="GEO12009P1"/>
    <property type="match status" value="1"/>
</dbReference>
<evidence type="ECO:0000313" key="6">
    <source>
        <dbReference type="Proteomes" id="UP001145069"/>
    </source>
</evidence>
<dbReference type="RefSeq" id="WP_272446501.1">
    <property type="nucleotide sequence ID" value="NZ_JAMQKC010000008.1"/>
</dbReference>
<dbReference type="Proteomes" id="UP001145069">
    <property type="component" value="Unassembled WGS sequence"/>
</dbReference>
<dbReference type="PANTHER" id="PTHR45663">
    <property type="entry name" value="GEO12009P1"/>
    <property type="match status" value="1"/>
</dbReference>
<reference evidence="5" key="1">
    <citation type="submission" date="2022-06" db="EMBL/GenBank/DDBJ databases">
        <title>Aquibacillus sp. a new bacterium isolated from soil saline samples.</title>
        <authorList>
            <person name="Galisteo C."/>
            <person name="De La Haba R."/>
            <person name="Sanchez-Porro C."/>
            <person name="Ventosa A."/>
        </authorList>
    </citation>
    <scope>NUCLEOTIDE SEQUENCE</scope>
    <source>
        <strain evidence="5">3ASR75-54</strain>
    </source>
</reference>
<keyword evidence="6" id="KW-1185">Reference proteome</keyword>
<protein>
    <submittedName>
        <fullName evidence="5">Thioredoxin family protein</fullName>
    </submittedName>
</protein>
<dbReference type="Pfam" id="PF00085">
    <property type="entry name" value="Thioredoxin"/>
    <property type="match status" value="1"/>
</dbReference>
<dbReference type="InterPro" id="IPR013766">
    <property type="entry name" value="Thioredoxin_domain"/>
</dbReference>
<evidence type="ECO:0000259" key="4">
    <source>
        <dbReference type="Pfam" id="PF00085"/>
    </source>
</evidence>
<proteinExistence type="inferred from homology"/>
<dbReference type="EMBL" id="JAMQKC010000008">
    <property type="protein sequence ID" value="MDC3417419.1"/>
    <property type="molecule type" value="Genomic_DNA"/>
</dbReference>
<dbReference type="AlphaFoldDB" id="A0A9X3WH89"/>
<comment type="caution">
    <text evidence="5">The sequence shown here is derived from an EMBL/GenBank/DDBJ whole genome shotgun (WGS) entry which is preliminary data.</text>
</comment>
<organism evidence="5 6">
    <name type="scientific">Aquibacillus salsiterrae</name>
    <dbReference type="NCBI Taxonomy" id="2950439"/>
    <lineage>
        <taxon>Bacteria</taxon>
        <taxon>Bacillati</taxon>
        <taxon>Bacillota</taxon>
        <taxon>Bacilli</taxon>
        <taxon>Bacillales</taxon>
        <taxon>Bacillaceae</taxon>
        <taxon>Aquibacillus</taxon>
    </lineage>
</organism>
<evidence type="ECO:0000256" key="2">
    <source>
        <dbReference type="ARBA" id="ARBA00023157"/>
    </source>
</evidence>
<dbReference type="Gene3D" id="3.40.30.10">
    <property type="entry name" value="Glutaredoxin"/>
    <property type="match status" value="1"/>
</dbReference>
<dbReference type="InterPro" id="IPR036249">
    <property type="entry name" value="Thioredoxin-like_sf"/>
</dbReference>
<dbReference type="CDD" id="cd02947">
    <property type="entry name" value="TRX_family"/>
    <property type="match status" value="1"/>
</dbReference>
<sequence>MVPVVNAVSEELADQAEFYNVDVKEQADIAQKFDIQSIPALVLFKDGKEIDRLLGKATEEEIKSFVTQ</sequence>
<evidence type="ECO:0000256" key="3">
    <source>
        <dbReference type="ARBA" id="ARBA00023284"/>
    </source>
</evidence>
<dbReference type="GO" id="GO:0015035">
    <property type="term" value="F:protein-disulfide reductase activity"/>
    <property type="evidence" value="ECO:0007669"/>
    <property type="project" value="TreeGrafter"/>
</dbReference>
<dbReference type="SUPFAM" id="SSF52833">
    <property type="entry name" value="Thioredoxin-like"/>
    <property type="match status" value="1"/>
</dbReference>
<accession>A0A9X3WH89</accession>
<evidence type="ECO:0000256" key="1">
    <source>
        <dbReference type="ARBA" id="ARBA00008987"/>
    </source>
</evidence>
<feature type="domain" description="Thioredoxin" evidence="4">
    <location>
        <begin position="1"/>
        <end position="67"/>
    </location>
</feature>
<dbReference type="GO" id="GO:0045454">
    <property type="term" value="P:cell redox homeostasis"/>
    <property type="evidence" value="ECO:0007669"/>
    <property type="project" value="TreeGrafter"/>
</dbReference>